<keyword evidence="2" id="KW-1185">Reference proteome</keyword>
<dbReference type="Proteomes" id="UP000252519">
    <property type="component" value="Unassembled WGS sequence"/>
</dbReference>
<accession>A0A368H518</accession>
<reference evidence="1 2" key="1">
    <citation type="submission" date="2014-10" db="EMBL/GenBank/DDBJ databases">
        <title>Draft genome of the hookworm Ancylostoma caninum.</title>
        <authorList>
            <person name="Mitreva M."/>
        </authorList>
    </citation>
    <scope>NUCLEOTIDE SEQUENCE [LARGE SCALE GENOMIC DNA]</scope>
    <source>
        <strain evidence="1 2">Baltimore</strain>
    </source>
</reference>
<dbReference type="EMBL" id="JOJR01000011">
    <property type="protein sequence ID" value="RCN51701.1"/>
    <property type="molecule type" value="Genomic_DNA"/>
</dbReference>
<comment type="caution">
    <text evidence="1">The sequence shown here is derived from an EMBL/GenBank/DDBJ whole genome shotgun (WGS) entry which is preliminary data.</text>
</comment>
<organism evidence="1 2">
    <name type="scientific">Ancylostoma caninum</name>
    <name type="common">Dog hookworm</name>
    <dbReference type="NCBI Taxonomy" id="29170"/>
    <lineage>
        <taxon>Eukaryota</taxon>
        <taxon>Metazoa</taxon>
        <taxon>Ecdysozoa</taxon>
        <taxon>Nematoda</taxon>
        <taxon>Chromadorea</taxon>
        <taxon>Rhabditida</taxon>
        <taxon>Rhabditina</taxon>
        <taxon>Rhabditomorpha</taxon>
        <taxon>Strongyloidea</taxon>
        <taxon>Ancylostomatidae</taxon>
        <taxon>Ancylostomatinae</taxon>
        <taxon>Ancylostoma</taxon>
    </lineage>
</organism>
<evidence type="ECO:0000313" key="1">
    <source>
        <dbReference type="EMBL" id="RCN51701.1"/>
    </source>
</evidence>
<gene>
    <name evidence="1" type="ORF">ANCCAN_02061</name>
</gene>
<dbReference type="AlphaFoldDB" id="A0A368H518"/>
<sequence>MCNKQINRLIASDKFPESALIDGDDEPPVSNAVKDVPRHSLQDTCFTSAGNEASNQFKPAVQRMKIANDSGRFSWSCMSFPTLWEVTIKFQCFSCSSPTKDGRFSDDSFSKNCFMLIKM</sequence>
<evidence type="ECO:0000313" key="2">
    <source>
        <dbReference type="Proteomes" id="UP000252519"/>
    </source>
</evidence>
<protein>
    <submittedName>
        <fullName evidence="1">Uncharacterized protein</fullName>
    </submittedName>
</protein>
<name>A0A368H518_ANCCA</name>
<proteinExistence type="predicted"/>